<dbReference type="RefSeq" id="WP_326454435.1">
    <property type="nucleotide sequence ID" value="NZ_JAYMFH010000003.1"/>
</dbReference>
<feature type="coiled-coil region" evidence="1">
    <location>
        <begin position="61"/>
        <end position="95"/>
    </location>
</feature>
<evidence type="ECO:0000313" key="4">
    <source>
        <dbReference type="Proteomes" id="UP001343724"/>
    </source>
</evidence>
<accession>A0ABU6IX10</accession>
<sequence>MSENTANAGTTPQGEGANENPAMEGSQPKTFTQEEVNALMGKTRKEERAKFANYDDYKAAAEKLKQIEEKDKTDLQKATERAEAAEARLAEREAADAIAKAAREVAKATGVPVEALRGTTREEIEAHAEVLKPFFAKDAAPSVNTGSPSTEEQGSGDPLRDAINQML</sequence>
<feature type="region of interest" description="Disordered" evidence="2">
    <location>
        <begin position="136"/>
        <end position="167"/>
    </location>
</feature>
<dbReference type="Proteomes" id="UP001343724">
    <property type="component" value="Unassembled WGS sequence"/>
</dbReference>
<comment type="caution">
    <text evidence="3">The sequence shown here is derived from an EMBL/GenBank/DDBJ whole genome shotgun (WGS) entry which is preliminary data.</text>
</comment>
<name>A0ABU6IX10_9ACTN</name>
<gene>
    <name evidence="3" type="ORF">VJ920_03425</name>
</gene>
<organism evidence="3 4">
    <name type="scientific">Adlercreutzia shanghongiae</name>
    <dbReference type="NCBI Taxonomy" id="3111773"/>
    <lineage>
        <taxon>Bacteria</taxon>
        <taxon>Bacillati</taxon>
        <taxon>Actinomycetota</taxon>
        <taxon>Coriobacteriia</taxon>
        <taxon>Eggerthellales</taxon>
        <taxon>Eggerthellaceae</taxon>
        <taxon>Adlercreutzia</taxon>
    </lineage>
</organism>
<reference evidence="3 4" key="1">
    <citation type="submission" date="2024-01" db="EMBL/GenBank/DDBJ databases">
        <title>novel species in genus Adlercreutzia.</title>
        <authorList>
            <person name="Liu X."/>
        </authorList>
    </citation>
    <scope>NUCLEOTIDE SEQUENCE [LARGE SCALE GENOMIC DNA]</scope>
    <source>
        <strain evidence="3 4">R22</strain>
    </source>
</reference>
<dbReference type="EMBL" id="JAYMFH010000003">
    <property type="protein sequence ID" value="MEC4294359.1"/>
    <property type="molecule type" value="Genomic_DNA"/>
</dbReference>
<protein>
    <recommendedName>
        <fullName evidence="5">DUF4355 domain-containing protein</fullName>
    </recommendedName>
</protein>
<evidence type="ECO:0000313" key="3">
    <source>
        <dbReference type="EMBL" id="MEC4294359.1"/>
    </source>
</evidence>
<keyword evidence="1" id="KW-0175">Coiled coil</keyword>
<feature type="compositionally biased region" description="Polar residues" evidence="2">
    <location>
        <begin position="1"/>
        <end position="13"/>
    </location>
</feature>
<proteinExistence type="predicted"/>
<evidence type="ECO:0000256" key="2">
    <source>
        <dbReference type="SAM" id="MobiDB-lite"/>
    </source>
</evidence>
<evidence type="ECO:0008006" key="5">
    <source>
        <dbReference type="Google" id="ProtNLM"/>
    </source>
</evidence>
<evidence type="ECO:0000256" key="1">
    <source>
        <dbReference type="SAM" id="Coils"/>
    </source>
</evidence>
<keyword evidence="4" id="KW-1185">Reference proteome</keyword>
<feature type="compositionally biased region" description="Polar residues" evidence="2">
    <location>
        <begin position="142"/>
        <end position="153"/>
    </location>
</feature>
<feature type="region of interest" description="Disordered" evidence="2">
    <location>
        <begin position="1"/>
        <end position="32"/>
    </location>
</feature>